<protein>
    <submittedName>
        <fullName evidence="2">Uncharacterized protein</fullName>
    </submittedName>
</protein>
<name>A0AAE1BQZ0_PETCI</name>
<dbReference type="AlphaFoldDB" id="A0AAE1BQZ0"/>
<feature type="region of interest" description="Disordered" evidence="1">
    <location>
        <begin position="1"/>
        <end position="55"/>
    </location>
</feature>
<dbReference type="EMBL" id="JAWQEG010006252">
    <property type="protein sequence ID" value="KAK3855361.1"/>
    <property type="molecule type" value="Genomic_DNA"/>
</dbReference>
<proteinExistence type="predicted"/>
<keyword evidence="3" id="KW-1185">Reference proteome</keyword>
<feature type="compositionally biased region" description="Basic and acidic residues" evidence="1">
    <location>
        <begin position="46"/>
        <end position="55"/>
    </location>
</feature>
<dbReference type="Proteomes" id="UP001286313">
    <property type="component" value="Unassembled WGS sequence"/>
</dbReference>
<reference evidence="2" key="1">
    <citation type="submission" date="2023-10" db="EMBL/GenBank/DDBJ databases">
        <title>Genome assemblies of two species of porcelain crab, Petrolisthes cinctipes and Petrolisthes manimaculis (Anomura: Porcellanidae).</title>
        <authorList>
            <person name="Angst P."/>
        </authorList>
    </citation>
    <scope>NUCLEOTIDE SEQUENCE</scope>
    <source>
        <strain evidence="2">PB745_01</strain>
        <tissue evidence="2">Gill</tissue>
    </source>
</reference>
<accession>A0AAE1BQZ0</accession>
<evidence type="ECO:0000313" key="2">
    <source>
        <dbReference type="EMBL" id="KAK3855361.1"/>
    </source>
</evidence>
<gene>
    <name evidence="2" type="ORF">Pcinc_038233</name>
</gene>
<organism evidence="2 3">
    <name type="scientific">Petrolisthes cinctipes</name>
    <name type="common">Flat porcelain crab</name>
    <dbReference type="NCBI Taxonomy" id="88211"/>
    <lineage>
        <taxon>Eukaryota</taxon>
        <taxon>Metazoa</taxon>
        <taxon>Ecdysozoa</taxon>
        <taxon>Arthropoda</taxon>
        <taxon>Crustacea</taxon>
        <taxon>Multicrustacea</taxon>
        <taxon>Malacostraca</taxon>
        <taxon>Eumalacostraca</taxon>
        <taxon>Eucarida</taxon>
        <taxon>Decapoda</taxon>
        <taxon>Pleocyemata</taxon>
        <taxon>Anomura</taxon>
        <taxon>Galatheoidea</taxon>
        <taxon>Porcellanidae</taxon>
        <taxon>Petrolisthes</taxon>
    </lineage>
</organism>
<comment type="caution">
    <text evidence="2">The sequence shown here is derived from an EMBL/GenBank/DDBJ whole genome shotgun (WGS) entry which is preliminary data.</text>
</comment>
<feature type="compositionally biased region" description="Low complexity" evidence="1">
    <location>
        <begin position="33"/>
        <end position="45"/>
    </location>
</feature>
<evidence type="ECO:0000313" key="3">
    <source>
        <dbReference type="Proteomes" id="UP001286313"/>
    </source>
</evidence>
<evidence type="ECO:0000256" key="1">
    <source>
        <dbReference type="SAM" id="MobiDB-lite"/>
    </source>
</evidence>
<feature type="non-terminal residue" evidence="2">
    <location>
        <position position="1"/>
    </location>
</feature>
<sequence>VEAGPGRFLFHKSSPQRVTVIPESQPEEETTKSQQQLQNDLLSDLPKNDTKKARQHKLDIISNCPPGQLDDFDGIDCIIQVR</sequence>